<dbReference type="RefSeq" id="WP_166283742.1">
    <property type="nucleotide sequence ID" value="NZ_JTHE03000003.1"/>
</dbReference>
<dbReference type="GO" id="GO:0016757">
    <property type="term" value="F:glycosyltransferase activity"/>
    <property type="evidence" value="ECO:0007669"/>
    <property type="project" value="UniProtKB-KW"/>
</dbReference>
<keyword evidence="3" id="KW-1185">Reference proteome</keyword>
<protein>
    <submittedName>
        <fullName evidence="2">Glycosyltransferase</fullName>
        <ecNumber evidence="2">2.4.-.-</ecNumber>
    </submittedName>
</protein>
<dbReference type="PANTHER" id="PTHR46401:SF2">
    <property type="entry name" value="GLYCOSYLTRANSFERASE WBBK-RELATED"/>
    <property type="match status" value="1"/>
</dbReference>
<evidence type="ECO:0000256" key="1">
    <source>
        <dbReference type="ARBA" id="ARBA00022679"/>
    </source>
</evidence>
<dbReference type="PANTHER" id="PTHR46401">
    <property type="entry name" value="GLYCOSYLTRANSFERASE WBBK-RELATED"/>
    <property type="match status" value="1"/>
</dbReference>
<keyword evidence="2" id="KW-0328">Glycosyltransferase</keyword>
<organism evidence="2 3">
    <name type="scientific">Lyngbya confervoides BDU141951</name>
    <dbReference type="NCBI Taxonomy" id="1574623"/>
    <lineage>
        <taxon>Bacteria</taxon>
        <taxon>Bacillati</taxon>
        <taxon>Cyanobacteriota</taxon>
        <taxon>Cyanophyceae</taxon>
        <taxon>Oscillatoriophycideae</taxon>
        <taxon>Oscillatoriales</taxon>
        <taxon>Microcoleaceae</taxon>
        <taxon>Lyngbya</taxon>
    </lineage>
</organism>
<evidence type="ECO:0000313" key="2">
    <source>
        <dbReference type="EMBL" id="MCM1981243.1"/>
    </source>
</evidence>
<dbReference type="SUPFAM" id="SSF53756">
    <property type="entry name" value="UDP-Glycosyltransferase/glycogen phosphorylase"/>
    <property type="match status" value="1"/>
</dbReference>
<keyword evidence="1 2" id="KW-0808">Transferase</keyword>
<dbReference type="AlphaFoldDB" id="A0ABD4SXK4"/>
<comment type="caution">
    <text evidence="2">The sequence shown here is derived from an EMBL/GenBank/DDBJ whole genome shotgun (WGS) entry which is preliminary data.</text>
</comment>
<sequence>MTTQFPRLLLVSDAPLCQEGTGINRTLVNLLKDYPADKFMLYTSSDSALTASHFRQNVAAFSEGLLPFLRNRLGTWINVIIAQANLQLIDWLPIPERKKIESFAPELILICPGNTSTLLMGAKVSHQLHVPHLIYLMDDWVDQVRYRWWSGSVQRLTHDLLADANGWLMISRILQQDLEKRYGVHPKRSLVVHNPVDLSTLIPPDFTVHEGTFKVVYAGSIWTMHYDAVAVVAEAIFELKQEGYDIELFLHTPQQFWDQYRQNWKTWQVSYGGMIPYHDLQHYLQRADLLLVASSFTAEHAHVTRSSVQTKLTDYMASGRPVFCYGPDYSACNNFVLQWHCGLVCAAQDISTINLFLKRTIDDRSTNQNLAKVAFDVVSQAFDRRQVSCEFYQFINESLSA</sequence>
<gene>
    <name evidence="2" type="ORF">QQ91_0000135</name>
</gene>
<dbReference type="Pfam" id="PF13692">
    <property type="entry name" value="Glyco_trans_1_4"/>
    <property type="match status" value="1"/>
</dbReference>
<dbReference type="Proteomes" id="UP000031561">
    <property type="component" value="Unassembled WGS sequence"/>
</dbReference>
<proteinExistence type="predicted"/>
<dbReference type="EMBL" id="JTHE03000003">
    <property type="protein sequence ID" value="MCM1981243.1"/>
    <property type="molecule type" value="Genomic_DNA"/>
</dbReference>
<dbReference type="Gene3D" id="3.40.50.2000">
    <property type="entry name" value="Glycogen Phosphorylase B"/>
    <property type="match status" value="1"/>
</dbReference>
<reference evidence="2 3" key="1">
    <citation type="journal article" date="2015" name="Genome Announc.">
        <title>Draft Genome Sequence of Filamentous Marine Cyanobacterium Lyngbya confervoides Strain BDU141951.</title>
        <authorList>
            <person name="Chandrababunaidu M.M."/>
            <person name="Sen D."/>
            <person name="Tripathy S."/>
        </authorList>
    </citation>
    <scope>NUCLEOTIDE SEQUENCE [LARGE SCALE GENOMIC DNA]</scope>
    <source>
        <strain evidence="2 3">BDU141951</strain>
    </source>
</reference>
<dbReference type="EC" id="2.4.-.-" evidence="2"/>
<accession>A0ABD4SXK4</accession>
<name>A0ABD4SXK4_9CYAN</name>
<evidence type="ECO:0000313" key="3">
    <source>
        <dbReference type="Proteomes" id="UP000031561"/>
    </source>
</evidence>